<organism evidence="1 2">
    <name type="scientific">Ignatzschineria rhizosphaerae</name>
    <dbReference type="NCBI Taxonomy" id="2923279"/>
    <lineage>
        <taxon>Bacteria</taxon>
        <taxon>Pseudomonadati</taxon>
        <taxon>Pseudomonadota</taxon>
        <taxon>Gammaproteobacteria</taxon>
        <taxon>Cardiobacteriales</taxon>
        <taxon>Ignatzschineriaceae</taxon>
        <taxon>Ignatzschineria</taxon>
    </lineage>
</organism>
<dbReference type="EMBL" id="CP093379">
    <property type="protein sequence ID" value="UNM95717.1"/>
    <property type="molecule type" value="Genomic_DNA"/>
</dbReference>
<evidence type="ECO:0000313" key="1">
    <source>
        <dbReference type="EMBL" id="UNM95717.1"/>
    </source>
</evidence>
<proteinExistence type="predicted"/>
<keyword evidence="2" id="KW-1185">Reference proteome</keyword>
<accession>A0ABY3X2N1</accession>
<sequence length="260" mass="29322">MAFTVLVVKEGMVRFLGVLISLIMSLSLCFATGASGIISNIAPIAINSEGEILCKSFYSENIDGGRHVTDADLSLCIVKDSKIMALQKLDQFRAAPETHGYEKDVQDYEALFNRYQLLQFSVTSPLLASQYEKLVQKGFKPIELNQYRLDPDFSAESFYEKWGSAYQDLKQVVLNSENRPITTDGFDINALLKTVKLQYQIGNQIWLSADDCPLQYEEANECNGDLGLDEGIRVMYYVSPLYHRHKDSGLYGTNPPPFWL</sequence>
<dbReference type="Proteomes" id="UP000829542">
    <property type="component" value="Chromosome"/>
</dbReference>
<evidence type="ECO:0000313" key="2">
    <source>
        <dbReference type="Proteomes" id="UP000829542"/>
    </source>
</evidence>
<name>A0ABY3X2N1_9GAMM</name>
<reference evidence="1 2" key="1">
    <citation type="submission" date="2022-03" db="EMBL/GenBank/DDBJ databases">
        <title>Ignatzschineria rhizosphaerae HR5S32.</title>
        <authorList>
            <person name="Sun J.Q."/>
            <person name="Feng J.Y."/>
        </authorList>
    </citation>
    <scope>NUCLEOTIDE SEQUENCE [LARGE SCALE GENOMIC DNA]</scope>
    <source>
        <strain evidence="1 2">HR5S32</strain>
    </source>
</reference>
<protein>
    <submittedName>
        <fullName evidence="1">Uncharacterized protein</fullName>
    </submittedName>
</protein>
<dbReference type="RefSeq" id="WP_242148241.1">
    <property type="nucleotide sequence ID" value="NZ_CP093379.1"/>
</dbReference>
<gene>
    <name evidence="1" type="ORF">MMG00_10910</name>
</gene>